<dbReference type="EMBL" id="CP036276">
    <property type="protein sequence ID" value="QDU42135.1"/>
    <property type="molecule type" value="Genomic_DNA"/>
</dbReference>
<gene>
    <name evidence="3" type="primary">xcpT_2</name>
    <name evidence="3" type="ORF">Mal52_05900</name>
</gene>
<dbReference type="Gene3D" id="3.30.700.10">
    <property type="entry name" value="Glycoprotein, Type 4 Pilin"/>
    <property type="match status" value="1"/>
</dbReference>
<evidence type="ECO:0000313" key="4">
    <source>
        <dbReference type="Proteomes" id="UP000319383"/>
    </source>
</evidence>
<dbReference type="InterPro" id="IPR045584">
    <property type="entry name" value="Pilin-like"/>
</dbReference>
<dbReference type="Pfam" id="PF07596">
    <property type="entry name" value="SBP_bac_10"/>
    <property type="match status" value="1"/>
</dbReference>
<dbReference type="Proteomes" id="UP000319383">
    <property type="component" value="Chromosome"/>
</dbReference>
<keyword evidence="1" id="KW-0812">Transmembrane</keyword>
<evidence type="ECO:0000259" key="2">
    <source>
        <dbReference type="Pfam" id="PF07596"/>
    </source>
</evidence>
<dbReference type="NCBIfam" id="TIGR04294">
    <property type="entry name" value="pre_pil_HX9DG"/>
    <property type="match status" value="1"/>
</dbReference>
<dbReference type="AlphaFoldDB" id="A0A517ZI45"/>
<evidence type="ECO:0000313" key="3">
    <source>
        <dbReference type="EMBL" id="QDU42135.1"/>
    </source>
</evidence>
<keyword evidence="4" id="KW-1185">Reference proteome</keyword>
<dbReference type="PANTHER" id="PTHR30093:SF2">
    <property type="entry name" value="TYPE II SECRETION SYSTEM PROTEIN H"/>
    <property type="match status" value="1"/>
</dbReference>
<dbReference type="PROSITE" id="PS00409">
    <property type="entry name" value="PROKAR_NTER_METHYL"/>
    <property type="match status" value="1"/>
</dbReference>
<dbReference type="PANTHER" id="PTHR30093">
    <property type="entry name" value="GENERAL SECRETION PATHWAY PROTEIN G"/>
    <property type="match status" value="1"/>
</dbReference>
<organism evidence="3 4">
    <name type="scientific">Symmachiella dynata</name>
    <dbReference type="NCBI Taxonomy" id="2527995"/>
    <lineage>
        <taxon>Bacteria</taxon>
        <taxon>Pseudomonadati</taxon>
        <taxon>Planctomycetota</taxon>
        <taxon>Planctomycetia</taxon>
        <taxon>Planctomycetales</taxon>
        <taxon>Planctomycetaceae</taxon>
        <taxon>Symmachiella</taxon>
    </lineage>
</organism>
<accession>A0A517ZI45</accession>
<feature type="transmembrane region" description="Helical" evidence="1">
    <location>
        <begin position="12"/>
        <end position="33"/>
    </location>
</feature>
<dbReference type="InterPro" id="IPR011453">
    <property type="entry name" value="DUF1559"/>
</dbReference>
<dbReference type="Pfam" id="PF07963">
    <property type="entry name" value="N_methyl"/>
    <property type="match status" value="1"/>
</dbReference>
<proteinExistence type="predicted"/>
<name>A0A517ZI45_9PLAN</name>
<dbReference type="SUPFAM" id="SSF54523">
    <property type="entry name" value="Pili subunits"/>
    <property type="match status" value="1"/>
</dbReference>
<dbReference type="InterPro" id="IPR027558">
    <property type="entry name" value="Pre_pil_HX9DG_C"/>
</dbReference>
<dbReference type="NCBIfam" id="TIGR02532">
    <property type="entry name" value="IV_pilin_GFxxxE"/>
    <property type="match status" value="1"/>
</dbReference>
<dbReference type="InterPro" id="IPR012902">
    <property type="entry name" value="N_methyl_site"/>
</dbReference>
<protein>
    <submittedName>
        <fullName evidence="3">Type II secretion system protein G</fullName>
    </submittedName>
</protein>
<dbReference type="KEGG" id="sdyn:Mal52_05900"/>
<keyword evidence="1" id="KW-0472">Membrane</keyword>
<evidence type="ECO:0000256" key="1">
    <source>
        <dbReference type="SAM" id="Phobius"/>
    </source>
</evidence>
<feature type="domain" description="DUF1559" evidence="2">
    <location>
        <begin position="34"/>
        <end position="315"/>
    </location>
</feature>
<reference evidence="3 4" key="1">
    <citation type="submission" date="2019-02" db="EMBL/GenBank/DDBJ databases">
        <title>Deep-cultivation of Planctomycetes and their phenomic and genomic characterization uncovers novel biology.</title>
        <authorList>
            <person name="Wiegand S."/>
            <person name="Jogler M."/>
            <person name="Boedeker C."/>
            <person name="Pinto D."/>
            <person name="Vollmers J."/>
            <person name="Rivas-Marin E."/>
            <person name="Kohn T."/>
            <person name="Peeters S.H."/>
            <person name="Heuer A."/>
            <person name="Rast P."/>
            <person name="Oberbeckmann S."/>
            <person name="Bunk B."/>
            <person name="Jeske O."/>
            <person name="Meyerdierks A."/>
            <person name="Storesund J.E."/>
            <person name="Kallscheuer N."/>
            <person name="Luecker S."/>
            <person name="Lage O.M."/>
            <person name="Pohl T."/>
            <person name="Merkel B.J."/>
            <person name="Hornburger P."/>
            <person name="Mueller R.-W."/>
            <person name="Bruemmer F."/>
            <person name="Labrenz M."/>
            <person name="Spormann A.M."/>
            <person name="Op den Camp H."/>
            <person name="Overmann J."/>
            <person name="Amann R."/>
            <person name="Jetten M.S.M."/>
            <person name="Mascher T."/>
            <person name="Medema M.H."/>
            <person name="Devos D.P."/>
            <person name="Kaster A.-K."/>
            <person name="Ovreas L."/>
            <person name="Rohde M."/>
            <person name="Galperin M.Y."/>
            <person name="Jogler C."/>
        </authorList>
    </citation>
    <scope>NUCLEOTIDE SEQUENCE [LARGE SCALE GENOMIC DNA]</scope>
    <source>
        <strain evidence="3 4">Mal52</strain>
    </source>
</reference>
<sequence>MQTRNSRRGFTLIELLVVIAIIAILIALLLPAVQQAREAARRTQCRNNLKQVGLALHNYHDLFSCFPPGYLGDPPNESATGCSTINTNAVSGNYARKGWGWAVMIMPHLDLGNLYKELDPGNNIVVCASATGAQAAAGNAALQRTVIPAFICPSAVDPDLNPSRWERPPATPGAHGKSNYAAVAGISWTGSGIHPVTGRQVEAMFVDGTQVGPVRMKHMTDGSSNVFAIGEKIRIDVDDDKTRAAGALFEKYGAYWVGIAPDTRSASCAMRLEPAPSSFGVNGTSVNAFASQHTGGCFFLLADGHVLFISENADQDMISNIGLRNDGEVIDGTIISN</sequence>
<dbReference type="RefSeq" id="WP_145374198.1">
    <property type="nucleotide sequence ID" value="NZ_CP036276.1"/>
</dbReference>
<keyword evidence="1" id="KW-1133">Transmembrane helix</keyword>